<dbReference type="InterPro" id="IPR032490">
    <property type="entry name" value="DUF5047"/>
</dbReference>
<gene>
    <name evidence="2" type="ORF">SAMN05444858_10110</name>
</gene>
<dbReference type="Pfam" id="PF16466">
    <property type="entry name" value="DUF5047"/>
    <property type="match status" value="1"/>
</dbReference>
<keyword evidence="3" id="KW-1185">Reference proteome</keyword>
<dbReference type="AlphaFoldDB" id="A0A1N6PST7"/>
<accession>A0A1N6PST7</accession>
<dbReference type="RefSeq" id="WP_076466487.1">
    <property type="nucleotide sequence ID" value="NZ_FTNF01000001.1"/>
</dbReference>
<evidence type="ECO:0000313" key="3">
    <source>
        <dbReference type="Proteomes" id="UP000186004"/>
    </source>
</evidence>
<sequence length="358" mass="38462">MIPLSEEALSVLTRSYRLRCAVESWLGDELLAAEVPVETASEETDRSLRVPERVTFTVPRYDRGVDWSPVTDDHPLAANGQRLRVQLGIEIGNGVTEWFQRGWFVIEDSIADGDSVSVAAVGLLSLVEEARLVSPYQPSGTLFNTLRGLVEPALTVTSDGLIDRAVPSGINYDEDRLGAVLELLDAWEADARVTEDGYLYVSPAEPSRTPVLSLTDGQGGTVIQATGSSAREGAFNVVVARGTAPDGGQIQGVAYDYSGPKRHGGPFNPLPVPYFYSSPLLTTVAQANSAARTVLARLKRSTAKEFQIEMVPHPGLQAGDTVAITTEEYTDLLCVVEALNLPYTAGGGSQRLTLRSLS</sequence>
<dbReference type="STRING" id="1198245.SAMN05444858_10110"/>
<reference evidence="2 3" key="1">
    <citation type="submission" date="2017-01" db="EMBL/GenBank/DDBJ databases">
        <authorList>
            <person name="Mah S.A."/>
            <person name="Swanson W.J."/>
            <person name="Moy G.W."/>
            <person name="Vacquier V.D."/>
        </authorList>
    </citation>
    <scope>NUCLEOTIDE SEQUENCE [LARGE SCALE GENOMIC DNA]</scope>
    <source>
        <strain evidence="2 3">DSM 45758</strain>
    </source>
</reference>
<dbReference type="OrthoDB" id="4320040at2"/>
<dbReference type="EMBL" id="FTNF01000001">
    <property type="protein sequence ID" value="SIQ07381.1"/>
    <property type="molecule type" value="Genomic_DNA"/>
</dbReference>
<proteinExistence type="predicted"/>
<name>A0A1N6PST7_9ACTN</name>
<evidence type="ECO:0000259" key="1">
    <source>
        <dbReference type="Pfam" id="PF16466"/>
    </source>
</evidence>
<protein>
    <recommendedName>
        <fullName evidence="1">DUF5047 domain-containing protein</fullName>
    </recommendedName>
</protein>
<evidence type="ECO:0000313" key="2">
    <source>
        <dbReference type="EMBL" id="SIQ07381.1"/>
    </source>
</evidence>
<dbReference type="Proteomes" id="UP000186004">
    <property type="component" value="Unassembled WGS sequence"/>
</dbReference>
<feature type="domain" description="DUF5047" evidence="1">
    <location>
        <begin position="71"/>
        <end position="154"/>
    </location>
</feature>
<organism evidence="2 3">
    <name type="scientific">Micromonospora avicenniae</name>
    <dbReference type="NCBI Taxonomy" id="1198245"/>
    <lineage>
        <taxon>Bacteria</taxon>
        <taxon>Bacillati</taxon>
        <taxon>Actinomycetota</taxon>
        <taxon>Actinomycetes</taxon>
        <taxon>Micromonosporales</taxon>
        <taxon>Micromonosporaceae</taxon>
        <taxon>Micromonospora</taxon>
    </lineage>
</organism>